<evidence type="ECO:0000313" key="2">
    <source>
        <dbReference type="Proteomes" id="UP001226577"/>
    </source>
</evidence>
<comment type="caution">
    <text evidence="1">The sequence shown here is derived from an EMBL/GenBank/DDBJ whole genome shotgun (WGS) entry which is preliminary data.</text>
</comment>
<keyword evidence="2" id="KW-1185">Reference proteome</keyword>
<proteinExistence type="predicted"/>
<organism evidence="1 2">
    <name type="scientific">Pseudarthrobacter enclensis</name>
    <dbReference type="NCBI Taxonomy" id="993070"/>
    <lineage>
        <taxon>Bacteria</taxon>
        <taxon>Bacillati</taxon>
        <taxon>Actinomycetota</taxon>
        <taxon>Actinomycetes</taxon>
        <taxon>Micrococcales</taxon>
        <taxon>Micrococcaceae</taxon>
        <taxon>Pseudarthrobacter</taxon>
    </lineage>
</organism>
<gene>
    <name evidence="1" type="ORF">J2X98_003732</name>
</gene>
<protein>
    <submittedName>
        <fullName evidence="1">Uncharacterized protein</fullName>
    </submittedName>
</protein>
<sequence length="62" mass="6816">MNIRRGEALVKGNGPYGEFRGMIPGKGLSCWRFWAVRFPAAKARYGSSGAGSAHRMPEMDDL</sequence>
<evidence type="ECO:0000313" key="1">
    <source>
        <dbReference type="EMBL" id="MDP9890120.1"/>
    </source>
</evidence>
<dbReference type="EMBL" id="JAUSRE010000023">
    <property type="protein sequence ID" value="MDP9890120.1"/>
    <property type="molecule type" value="Genomic_DNA"/>
</dbReference>
<name>A0ABT9RXZ9_9MICC</name>
<accession>A0ABT9RXZ9</accession>
<reference evidence="1 2" key="1">
    <citation type="submission" date="2023-07" db="EMBL/GenBank/DDBJ databases">
        <title>Sorghum-associated microbial communities from plants grown in Nebraska, USA.</title>
        <authorList>
            <person name="Schachtman D."/>
        </authorList>
    </citation>
    <scope>NUCLEOTIDE SEQUENCE [LARGE SCALE GENOMIC DNA]</scope>
    <source>
        <strain evidence="1 2">CC222</strain>
    </source>
</reference>
<dbReference type="Proteomes" id="UP001226577">
    <property type="component" value="Unassembled WGS sequence"/>
</dbReference>